<reference evidence="6 7" key="1">
    <citation type="submission" date="2019-03" db="EMBL/GenBank/DDBJ databases">
        <title>Genomic Encyclopedia of Type Strains, Phase IV (KMG-IV): sequencing the most valuable type-strain genomes for metagenomic binning, comparative biology and taxonomic classification.</title>
        <authorList>
            <person name="Goeker M."/>
        </authorList>
    </citation>
    <scope>NUCLEOTIDE SEQUENCE [LARGE SCALE GENOMIC DNA]</scope>
    <source>
        <strain evidence="6 7">DSM 26752</strain>
    </source>
</reference>
<evidence type="ECO:0000256" key="2">
    <source>
        <dbReference type="ARBA" id="ARBA00022963"/>
    </source>
</evidence>
<dbReference type="SUPFAM" id="SSF52151">
    <property type="entry name" value="FabD/lysophospholipase-like"/>
    <property type="match status" value="1"/>
</dbReference>
<dbReference type="PROSITE" id="PS51635">
    <property type="entry name" value="PNPLA"/>
    <property type="match status" value="1"/>
</dbReference>
<evidence type="ECO:0000256" key="1">
    <source>
        <dbReference type="ARBA" id="ARBA00022801"/>
    </source>
</evidence>
<feature type="active site" description="Proton acceptor" evidence="4">
    <location>
        <position position="154"/>
    </location>
</feature>
<organism evidence="6 7">
    <name type="scientific">Keratinibaculum paraultunense</name>
    <dbReference type="NCBI Taxonomy" id="1278232"/>
    <lineage>
        <taxon>Bacteria</taxon>
        <taxon>Bacillati</taxon>
        <taxon>Bacillota</taxon>
        <taxon>Tissierellia</taxon>
        <taxon>Tissierellales</taxon>
        <taxon>Tepidimicrobiaceae</taxon>
        <taxon>Keratinibaculum</taxon>
    </lineage>
</organism>
<dbReference type="Pfam" id="PF01734">
    <property type="entry name" value="Patatin"/>
    <property type="match status" value="1"/>
</dbReference>
<dbReference type="InterPro" id="IPR002641">
    <property type="entry name" value="PNPLA_dom"/>
</dbReference>
<name>A0A4R3KWA9_9FIRM</name>
<dbReference type="PANTHER" id="PTHR14226">
    <property type="entry name" value="NEUROPATHY TARGET ESTERASE/SWISS CHEESE D.MELANOGASTER"/>
    <property type="match status" value="1"/>
</dbReference>
<evidence type="ECO:0000259" key="5">
    <source>
        <dbReference type="PROSITE" id="PS51635"/>
    </source>
</evidence>
<feature type="active site" description="Nucleophile" evidence="4">
    <location>
        <position position="42"/>
    </location>
</feature>
<evidence type="ECO:0000313" key="6">
    <source>
        <dbReference type="EMBL" id="TCS89620.1"/>
    </source>
</evidence>
<dbReference type="GO" id="GO:0016042">
    <property type="term" value="P:lipid catabolic process"/>
    <property type="evidence" value="ECO:0007669"/>
    <property type="project" value="UniProtKB-UniRule"/>
</dbReference>
<keyword evidence="7" id="KW-1185">Reference proteome</keyword>
<dbReference type="GO" id="GO:0016787">
    <property type="term" value="F:hydrolase activity"/>
    <property type="evidence" value="ECO:0007669"/>
    <property type="project" value="UniProtKB-UniRule"/>
</dbReference>
<keyword evidence="3 4" id="KW-0443">Lipid metabolism</keyword>
<proteinExistence type="predicted"/>
<gene>
    <name evidence="6" type="ORF">EDD65_10594</name>
</gene>
<dbReference type="Gene3D" id="3.40.1090.10">
    <property type="entry name" value="Cytosolic phospholipase A2 catalytic domain"/>
    <property type="match status" value="2"/>
</dbReference>
<keyword evidence="1 4" id="KW-0378">Hydrolase</keyword>
<dbReference type="InterPro" id="IPR016035">
    <property type="entry name" value="Acyl_Trfase/lysoPLipase"/>
</dbReference>
<dbReference type="RefSeq" id="WP_132027160.1">
    <property type="nucleotide sequence ID" value="NZ_CP068564.1"/>
</dbReference>
<dbReference type="AlphaFoldDB" id="A0A4R3KWA9"/>
<sequence length="259" mass="28403">MSKKTVVGLALGSGAARGLAHIGVLKALEELNIDIDIISGSSAGALIGGLYSTGIDPDMLKNLTIQIDKKMWMDFTVPRKGIIKGERIEEILKLITANRNIEELNKKLVIVATDLKTGEEVIFNKGPLYKAIRASISIPGVFEPVEYQGRTLVDGGVVDRIPISILKKMGADIVIAIDVGFSKYQSKVIHMFDIVLQSIDIMSKQITEPDLGLADLIIRLPLSHIESSDFELVEECSIIGYETVMKNKEKIFNVLNNLK</sequence>
<evidence type="ECO:0000256" key="4">
    <source>
        <dbReference type="PROSITE-ProRule" id="PRU01161"/>
    </source>
</evidence>
<feature type="domain" description="PNPLA" evidence="5">
    <location>
        <begin position="9"/>
        <end position="167"/>
    </location>
</feature>
<dbReference type="Proteomes" id="UP000294567">
    <property type="component" value="Unassembled WGS sequence"/>
</dbReference>
<feature type="short sequence motif" description="GXSXG" evidence="4">
    <location>
        <begin position="40"/>
        <end position="44"/>
    </location>
</feature>
<comment type="caution">
    <text evidence="6">The sequence shown here is derived from an EMBL/GenBank/DDBJ whole genome shotgun (WGS) entry which is preliminary data.</text>
</comment>
<dbReference type="PANTHER" id="PTHR14226:SF76">
    <property type="entry name" value="NTE FAMILY PROTEIN RSSA"/>
    <property type="match status" value="1"/>
</dbReference>
<evidence type="ECO:0000313" key="7">
    <source>
        <dbReference type="Proteomes" id="UP000294567"/>
    </source>
</evidence>
<dbReference type="EMBL" id="SMAE01000005">
    <property type="protein sequence ID" value="TCS89620.1"/>
    <property type="molecule type" value="Genomic_DNA"/>
</dbReference>
<comment type="caution">
    <text evidence="4">Lacks conserved residue(s) required for the propagation of feature annotation.</text>
</comment>
<feature type="short sequence motif" description="DGA/G" evidence="4">
    <location>
        <begin position="154"/>
        <end position="156"/>
    </location>
</feature>
<evidence type="ECO:0000256" key="3">
    <source>
        <dbReference type="ARBA" id="ARBA00023098"/>
    </source>
</evidence>
<dbReference type="OrthoDB" id="9770965at2"/>
<protein>
    <submittedName>
        <fullName evidence="6">NTE family protein</fullName>
    </submittedName>
</protein>
<accession>A0A4R3KWA9</accession>
<keyword evidence="2 4" id="KW-0442">Lipid degradation</keyword>
<dbReference type="InterPro" id="IPR050301">
    <property type="entry name" value="NTE"/>
</dbReference>